<organism evidence="1 2">
    <name type="scientific">Frondihabitans sucicola</name>
    <dbReference type="NCBI Taxonomy" id="1268041"/>
    <lineage>
        <taxon>Bacteria</taxon>
        <taxon>Bacillati</taxon>
        <taxon>Actinomycetota</taxon>
        <taxon>Actinomycetes</taxon>
        <taxon>Micrococcales</taxon>
        <taxon>Microbacteriaceae</taxon>
        <taxon>Frondihabitans</taxon>
    </lineage>
</organism>
<evidence type="ECO:0000313" key="1">
    <source>
        <dbReference type="EMBL" id="BDZ52798.1"/>
    </source>
</evidence>
<keyword evidence="1" id="KW-0614">Plasmid</keyword>
<dbReference type="EMBL" id="AP027733">
    <property type="protein sequence ID" value="BDZ52798.1"/>
    <property type="molecule type" value="Genomic_DNA"/>
</dbReference>
<sequence length="155" mass="16345">MSGAQDERLAVVREARRRLELLVRLGTRGSWRFTDVALRKDRETFSTANVTVDMWDVATCYGGAPVPGAPIEQRAIADAALIASLRSTVEAQLRILDAALNPPHGEAPAVSAAYLLCAESLALGILRHGDPAEAGLAEGAGYRVPVAATDAPLGE</sequence>
<reference evidence="2" key="1">
    <citation type="journal article" date="2019" name="Int. J. Syst. Evol. Microbiol.">
        <title>The Global Catalogue of Microorganisms (GCM) 10K type strain sequencing project: providing services to taxonomists for standard genome sequencing and annotation.</title>
        <authorList>
            <consortium name="The Broad Institute Genomics Platform"/>
            <consortium name="The Broad Institute Genome Sequencing Center for Infectious Disease"/>
            <person name="Wu L."/>
            <person name="Ma J."/>
        </authorList>
    </citation>
    <scope>NUCLEOTIDE SEQUENCE [LARGE SCALE GENOMIC DNA]</scope>
    <source>
        <strain evidence="2">NBRC 108728</strain>
    </source>
</reference>
<accession>A0ABM8GWC9</accession>
<keyword evidence="2" id="KW-1185">Reference proteome</keyword>
<name>A0ABM8GWC9_9MICO</name>
<dbReference type="Proteomes" id="UP001321486">
    <property type="component" value="Plasmid pNBRC108728a"/>
</dbReference>
<protein>
    <submittedName>
        <fullName evidence="1">Uncharacterized protein</fullName>
    </submittedName>
</protein>
<proteinExistence type="predicted"/>
<geneLocation type="plasmid" evidence="1 2">
    <name>pNBRC108728a</name>
</geneLocation>
<gene>
    <name evidence="1" type="ORF">GCM10025867_50390</name>
</gene>
<evidence type="ECO:0000313" key="2">
    <source>
        <dbReference type="Proteomes" id="UP001321486"/>
    </source>
</evidence>